<evidence type="ECO:0008006" key="3">
    <source>
        <dbReference type="Google" id="ProtNLM"/>
    </source>
</evidence>
<reference evidence="1 2" key="1">
    <citation type="journal article" date="2019" name="Sci. Rep.">
        <title>Orb-weaving spider Araneus ventricosus genome elucidates the spidroin gene catalogue.</title>
        <authorList>
            <person name="Kono N."/>
            <person name="Nakamura H."/>
            <person name="Ohtoshi R."/>
            <person name="Moran D.A.P."/>
            <person name="Shinohara A."/>
            <person name="Yoshida Y."/>
            <person name="Fujiwara M."/>
            <person name="Mori M."/>
            <person name="Tomita M."/>
            <person name="Arakawa K."/>
        </authorList>
    </citation>
    <scope>NUCLEOTIDE SEQUENCE [LARGE SCALE GENOMIC DNA]</scope>
</reference>
<dbReference type="Proteomes" id="UP000499080">
    <property type="component" value="Unassembled WGS sequence"/>
</dbReference>
<gene>
    <name evidence="1" type="ORF">AVEN_255437_1</name>
</gene>
<evidence type="ECO:0000313" key="1">
    <source>
        <dbReference type="EMBL" id="GBM66999.1"/>
    </source>
</evidence>
<protein>
    <recommendedName>
        <fullName evidence="3">Mos1 transposase HTH domain-containing protein</fullName>
    </recommendedName>
</protein>
<proteinExistence type="predicted"/>
<keyword evidence="2" id="KW-1185">Reference proteome</keyword>
<dbReference type="EMBL" id="BGPR01002056">
    <property type="protein sequence ID" value="GBM66999.1"/>
    <property type="molecule type" value="Genomic_DNA"/>
</dbReference>
<organism evidence="1 2">
    <name type="scientific">Araneus ventricosus</name>
    <name type="common">Orbweaver spider</name>
    <name type="synonym">Epeira ventricosa</name>
    <dbReference type="NCBI Taxonomy" id="182803"/>
    <lineage>
        <taxon>Eukaryota</taxon>
        <taxon>Metazoa</taxon>
        <taxon>Ecdysozoa</taxon>
        <taxon>Arthropoda</taxon>
        <taxon>Chelicerata</taxon>
        <taxon>Arachnida</taxon>
        <taxon>Araneae</taxon>
        <taxon>Araneomorphae</taxon>
        <taxon>Entelegynae</taxon>
        <taxon>Araneoidea</taxon>
        <taxon>Araneidae</taxon>
        <taxon>Araneus</taxon>
    </lineage>
</organism>
<evidence type="ECO:0000313" key="2">
    <source>
        <dbReference type="Proteomes" id="UP000499080"/>
    </source>
</evidence>
<dbReference type="AlphaFoldDB" id="A0A4Y2HPI7"/>
<sequence length="92" mass="10444">MHQPTCEVYGGNAMSDSKVRKWVKLFKNVGKTSISNRILIGNLESIAESWKLCFGTGKVFCYWVTSSPNGKRKRCHKGHLFRNLVAFLSGRH</sequence>
<comment type="caution">
    <text evidence="1">The sequence shown here is derived from an EMBL/GenBank/DDBJ whole genome shotgun (WGS) entry which is preliminary data.</text>
</comment>
<accession>A0A4Y2HPI7</accession>
<name>A0A4Y2HPI7_ARAVE</name>